<dbReference type="Proteomes" id="UP000000552">
    <property type="component" value="Plasmid pMLa"/>
</dbReference>
<reference evidence="1 2" key="1">
    <citation type="journal article" date="2000" name="DNA Res.">
        <title>Complete genome structure of the nitrogen-fixing symbiotic bacterium Mesorhizobium loti.</title>
        <authorList>
            <person name="Kaneko T."/>
            <person name="Nakamura Y."/>
            <person name="Sato S."/>
            <person name="Asamizu E."/>
            <person name="Kato T."/>
            <person name="Sasamoto S."/>
            <person name="Watanabe A."/>
            <person name="Idesawa K."/>
            <person name="Ishikawa A."/>
            <person name="Kawashima K."/>
            <person name="Kimura T."/>
            <person name="Kishida Y."/>
            <person name="Kiyokawa C."/>
            <person name="Kohara M."/>
            <person name="Matsumoto M."/>
            <person name="Matsuno A."/>
            <person name="Mochizuki Y."/>
            <person name="Nakayama S."/>
            <person name="Nakazaki N."/>
            <person name="Shimpo S."/>
            <person name="Sugimoto M."/>
            <person name="Takeuchi C."/>
            <person name="Yamada M."/>
            <person name="Tabata S."/>
        </authorList>
    </citation>
    <scope>NUCLEOTIDE SEQUENCE [LARGE SCALE GENOMIC DNA]</scope>
    <source>
        <strain evidence="2">LMG 29417 / CECT 9101 / MAFF 303099</strain>
        <plasmid evidence="1 2">pMLa</plasmid>
    </source>
</reference>
<organism evidence="1 2">
    <name type="scientific">Mesorhizobium japonicum (strain LMG 29417 / CECT 9101 / MAFF 303099)</name>
    <name type="common">Mesorhizobium loti (strain MAFF 303099)</name>
    <dbReference type="NCBI Taxonomy" id="266835"/>
    <lineage>
        <taxon>Bacteria</taxon>
        <taxon>Pseudomonadati</taxon>
        <taxon>Pseudomonadota</taxon>
        <taxon>Alphaproteobacteria</taxon>
        <taxon>Hyphomicrobiales</taxon>
        <taxon>Phyllobacteriaceae</taxon>
        <taxon>Mesorhizobium</taxon>
    </lineage>
</organism>
<keyword evidence="1" id="KW-0614">Plasmid</keyword>
<evidence type="ECO:0000313" key="2">
    <source>
        <dbReference type="Proteomes" id="UP000000552"/>
    </source>
</evidence>
<gene>
    <name evidence="1" type="ordered locus">mlr9317</name>
</gene>
<dbReference type="HOGENOM" id="CLU_857591_0_0_5"/>
<accession>Q981M0</accession>
<dbReference type="AlphaFoldDB" id="Q981M0"/>
<geneLocation type="plasmid" evidence="1 2">
    <name>pMLa</name>
</geneLocation>
<proteinExistence type="predicted"/>
<dbReference type="KEGG" id="mlo:mlr9317"/>
<name>Q981M0_RHILO</name>
<sequence length="324" mass="35412">MAISFPLALEAGQDMLEPGDGTKRRGGHRELDFTICAGAHQHGGIAVAVLAETLAGIFEIEPADGGDSGFAFLLKLHESQDFLHQRATGKFALRERLAPDHHAEPIAGRWHEALDIFPYLADAPGRALDIALGIADLPSNGVLIINVGRAKALQTGNVCLQTCLLHQTRIARGDRLGHRELAGLPLARILQPPNGRHGRIDGRTDVAEQRAQGALHRGRPVRRHGLIDPDDDNEPDNKLNDLIGNAFRIWQETAESSYVRSDGKPFELPGAAQMIFSDLGTISVEKTRGFSAYRWIRDELVRLGVPASEIAFMQDFKKSEAADR</sequence>
<evidence type="ECO:0000313" key="1">
    <source>
        <dbReference type="EMBL" id="BAB54689.1"/>
    </source>
</evidence>
<dbReference type="EMBL" id="BA000013">
    <property type="protein sequence ID" value="BAB54689.1"/>
    <property type="molecule type" value="Genomic_DNA"/>
</dbReference>
<protein>
    <submittedName>
        <fullName evidence="1">Mlr9317 protein</fullName>
    </submittedName>
</protein>